<dbReference type="InterPro" id="IPR052446">
    <property type="entry name" value="B-cell_PI3K-Signaling_Adptrs"/>
</dbReference>
<dbReference type="Pfam" id="PF14545">
    <property type="entry name" value="DBB"/>
    <property type="match status" value="1"/>
</dbReference>
<accession>A0AA88T425</accession>
<dbReference type="GO" id="GO:0051898">
    <property type="term" value="P:negative regulation of phosphatidylinositol 3-kinase/protein kinase B signal transduction"/>
    <property type="evidence" value="ECO:0007669"/>
    <property type="project" value="TreeGrafter"/>
</dbReference>
<comment type="caution">
    <text evidence="4">The sequence shown here is derived from an EMBL/GenBank/DDBJ whole genome shotgun (WGS) entry which is preliminary data.</text>
</comment>
<dbReference type="GO" id="GO:0042113">
    <property type="term" value="P:B cell activation"/>
    <property type="evidence" value="ECO:0007669"/>
    <property type="project" value="TreeGrafter"/>
</dbReference>
<feature type="region of interest" description="Disordered" evidence="2">
    <location>
        <begin position="137"/>
        <end position="164"/>
    </location>
</feature>
<dbReference type="GO" id="GO:0050869">
    <property type="term" value="P:negative regulation of B cell activation"/>
    <property type="evidence" value="ECO:0007669"/>
    <property type="project" value="TreeGrafter"/>
</dbReference>
<dbReference type="EMBL" id="JAUPFM010000001">
    <property type="protein sequence ID" value="KAK2863236.1"/>
    <property type="molecule type" value="Genomic_DNA"/>
</dbReference>
<evidence type="ECO:0000313" key="5">
    <source>
        <dbReference type="Proteomes" id="UP001187415"/>
    </source>
</evidence>
<feature type="region of interest" description="Disordered" evidence="2">
    <location>
        <begin position="583"/>
        <end position="604"/>
    </location>
</feature>
<dbReference type="Gene3D" id="3.40.50.10140">
    <property type="entry name" value="Toll/interleukin-1 receptor homology (TIR) domain"/>
    <property type="match status" value="1"/>
</dbReference>
<gene>
    <name evidence="4" type="ORF">Q5P01_002769</name>
</gene>
<evidence type="ECO:0000256" key="2">
    <source>
        <dbReference type="SAM" id="MobiDB-lite"/>
    </source>
</evidence>
<dbReference type="PROSITE" id="PS51376">
    <property type="entry name" value="DBB"/>
    <property type="match status" value="1"/>
</dbReference>
<dbReference type="GO" id="GO:1990782">
    <property type="term" value="F:protein tyrosine kinase binding"/>
    <property type="evidence" value="ECO:0007669"/>
    <property type="project" value="TreeGrafter"/>
</dbReference>
<sequence length="621" mass="67758">MSQAAEELLIIYKTEAKQWATYLQSAFKGLISEAGILCYDIAGVSSRRGDFLRLAQYTCKLLILSKGMLEGLCQVQRFFLARVLSPASHVVVLLCGVESLTPLLELVPLNGDECLQISSEQDVHEYLSTVTEMARKGVSPTPANVNASTHKPPGSQPKVEPLHSNGASGAGSSIVVVPSRVPCRSSTEVFVLLKNELGGSDTEVEFAAKNLTVKVTPLRWNNQTLCTNAPDFPEGSVNVTVYSNGVPLGKAQLQYYSSLQEVARLLPTAAQPVEFMCQALQVSSLEKLDQKLASMLLQAMPTGGFQGLHCENPPDRELHHADVPSLLHFAAQFGFRSVSSLLLQCPGAERALHTASRSGQTPAEIAKSRGHAELHVLLKETLNMFNSSEDNGGASVYEMMCTAGNPSTAGAQKEQRGGEGKQEDQEEEEEEEGVYAPLGVNDEYDTILNSAKAVDVANRPPAPTPRPQNTRLKEDKTPYIAQVFQMKVTTQADTDVYSFPTKQAHGQDDSGSSAYDTFVPKQVRGSQRLTVDQALQHSSNWQQVHKSKDPTEKETLSQLRAAVVNSREDNDGVYDKINIVHHTPSVAGNENRGRSQTAESDFYSKPLKGQHSCFFRKADKR</sequence>
<feature type="region of interest" description="Disordered" evidence="2">
    <location>
        <begin position="400"/>
        <end position="436"/>
    </location>
</feature>
<name>A0AA88T425_CHASR</name>
<dbReference type="PANTHER" id="PTHR16267">
    <property type="entry name" value="BANK1/PIK3AP1 FAMILY MEMBER"/>
    <property type="match status" value="1"/>
</dbReference>
<dbReference type="SMART" id="SM01282">
    <property type="entry name" value="DBB"/>
    <property type="match status" value="1"/>
</dbReference>
<dbReference type="Pfam" id="PF18567">
    <property type="entry name" value="TIR_3"/>
    <property type="match status" value="1"/>
</dbReference>
<protein>
    <recommendedName>
        <fullName evidence="3">DBB domain-containing protein</fullName>
    </recommendedName>
</protein>
<dbReference type="InterPro" id="IPR017893">
    <property type="entry name" value="DBB_domain"/>
</dbReference>
<keyword evidence="5" id="KW-1185">Reference proteome</keyword>
<dbReference type="GO" id="GO:0005102">
    <property type="term" value="F:signaling receptor binding"/>
    <property type="evidence" value="ECO:0007669"/>
    <property type="project" value="TreeGrafter"/>
</dbReference>
<dbReference type="InterPro" id="IPR036770">
    <property type="entry name" value="Ankyrin_rpt-contain_sf"/>
</dbReference>
<dbReference type="Proteomes" id="UP001187415">
    <property type="component" value="Unassembled WGS sequence"/>
</dbReference>
<evidence type="ECO:0000313" key="4">
    <source>
        <dbReference type="EMBL" id="KAK2863236.1"/>
    </source>
</evidence>
<dbReference type="PANTHER" id="PTHR16267:SF13">
    <property type="entry name" value="B-CELL SCAFFOLD PROTEIN WITH ANKYRIN REPEATS"/>
    <property type="match status" value="1"/>
</dbReference>
<feature type="domain" description="DBB" evidence="3">
    <location>
        <begin position="176"/>
        <end position="308"/>
    </location>
</feature>
<feature type="compositionally biased region" description="Acidic residues" evidence="2">
    <location>
        <begin position="424"/>
        <end position="433"/>
    </location>
</feature>
<dbReference type="InterPro" id="IPR035897">
    <property type="entry name" value="Toll_tir_struct_dom_sf"/>
</dbReference>
<feature type="region of interest" description="Disordered" evidence="2">
    <location>
        <begin position="451"/>
        <end position="473"/>
    </location>
</feature>
<organism evidence="4 5">
    <name type="scientific">Channa striata</name>
    <name type="common">Snakehead murrel</name>
    <name type="synonym">Ophicephalus striatus</name>
    <dbReference type="NCBI Taxonomy" id="64152"/>
    <lineage>
        <taxon>Eukaryota</taxon>
        <taxon>Metazoa</taxon>
        <taxon>Chordata</taxon>
        <taxon>Craniata</taxon>
        <taxon>Vertebrata</taxon>
        <taxon>Euteleostomi</taxon>
        <taxon>Actinopterygii</taxon>
        <taxon>Neopterygii</taxon>
        <taxon>Teleostei</taxon>
        <taxon>Neoteleostei</taxon>
        <taxon>Acanthomorphata</taxon>
        <taxon>Anabantaria</taxon>
        <taxon>Anabantiformes</taxon>
        <taxon>Channoidei</taxon>
        <taxon>Channidae</taxon>
        <taxon>Channa</taxon>
    </lineage>
</organism>
<dbReference type="AlphaFoldDB" id="A0AA88T425"/>
<evidence type="ECO:0000259" key="3">
    <source>
        <dbReference type="PROSITE" id="PS51376"/>
    </source>
</evidence>
<keyword evidence="1" id="KW-0597">Phosphoprotein</keyword>
<evidence type="ECO:0000256" key="1">
    <source>
        <dbReference type="ARBA" id="ARBA00022553"/>
    </source>
</evidence>
<proteinExistence type="predicted"/>
<feature type="compositionally biased region" description="Basic and acidic residues" evidence="2">
    <location>
        <begin position="413"/>
        <end position="423"/>
    </location>
</feature>
<dbReference type="Gene3D" id="1.25.40.20">
    <property type="entry name" value="Ankyrin repeat-containing domain"/>
    <property type="match status" value="1"/>
</dbReference>
<dbReference type="InterPro" id="IPR041340">
    <property type="entry name" value="PIK3AP1_TIR"/>
</dbReference>
<reference evidence="4" key="1">
    <citation type="submission" date="2023-07" db="EMBL/GenBank/DDBJ databases">
        <title>Chromosome-level Genome Assembly of Striped Snakehead (Channa striata).</title>
        <authorList>
            <person name="Liu H."/>
        </authorList>
    </citation>
    <scope>NUCLEOTIDE SEQUENCE</scope>
    <source>
        <strain evidence="4">Gz</strain>
        <tissue evidence="4">Muscle</tissue>
    </source>
</reference>